<dbReference type="Proteomes" id="UP001084197">
    <property type="component" value="Unassembled WGS sequence"/>
</dbReference>
<dbReference type="InterPro" id="IPR026870">
    <property type="entry name" value="Zinc_ribbon_dom"/>
</dbReference>
<evidence type="ECO:0000313" key="5">
    <source>
        <dbReference type="Proteomes" id="UP001084197"/>
    </source>
</evidence>
<feature type="transmembrane region" description="Helical" evidence="2">
    <location>
        <begin position="140"/>
        <end position="158"/>
    </location>
</feature>
<organism evidence="4 5">
    <name type="scientific">Natronobacillus azotifigens</name>
    <dbReference type="NCBI Taxonomy" id="472978"/>
    <lineage>
        <taxon>Bacteria</taxon>
        <taxon>Bacillati</taxon>
        <taxon>Bacillota</taxon>
        <taxon>Bacilli</taxon>
        <taxon>Bacillales</taxon>
        <taxon>Bacillaceae</taxon>
        <taxon>Natronobacillus</taxon>
    </lineage>
</organism>
<feature type="transmembrane region" description="Helical" evidence="2">
    <location>
        <begin position="98"/>
        <end position="120"/>
    </location>
</feature>
<keyword evidence="2" id="KW-1133">Transmembrane helix</keyword>
<evidence type="ECO:0000313" key="4">
    <source>
        <dbReference type="EMBL" id="MCZ0702978.1"/>
    </source>
</evidence>
<evidence type="ECO:0000256" key="2">
    <source>
        <dbReference type="SAM" id="Phobius"/>
    </source>
</evidence>
<feature type="region of interest" description="Disordered" evidence="1">
    <location>
        <begin position="31"/>
        <end position="64"/>
    </location>
</feature>
<protein>
    <submittedName>
        <fullName evidence="4">Zinc-ribbon domain-containing protein</fullName>
    </submittedName>
</protein>
<comment type="caution">
    <text evidence="4">The sequence shown here is derived from an EMBL/GenBank/DDBJ whole genome shotgun (WGS) entry which is preliminary data.</text>
</comment>
<keyword evidence="2" id="KW-0472">Membrane</keyword>
<feature type="transmembrane region" description="Helical" evidence="2">
    <location>
        <begin position="179"/>
        <end position="199"/>
    </location>
</feature>
<sequence>MHCPNCNASLDADAKFCTSCGSKITDAPNQLGDQAKAGGAEQEPVQNNTAQTPQTPAQPNPQVEQVKKASKDYWNFLPSALLHPFATSKKMTDSKSDMINGIITLVLFSLFVPFFSYFAARNMVSNSLLGSFYTPTFMDYVVTPFFLFLIFFAVLIGIKFGVAQLMKAPISYVGVLTRFASMLVLPTALAALGMLFALLGGGFGAFLIALAMSFASIASMATLFSIKETSGTDTGLDIFYGIVLTYVGVGIFILIVGDIFIAQIIDSIPW</sequence>
<evidence type="ECO:0000259" key="3">
    <source>
        <dbReference type="Pfam" id="PF13240"/>
    </source>
</evidence>
<feature type="domain" description="Zinc-ribbon" evidence="3">
    <location>
        <begin position="2"/>
        <end position="23"/>
    </location>
</feature>
<dbReference type="AlphaFoldDB" id="A0A9J6RBB7"/>
<evidence type="ECO:0000256" key="1">
    <source>
        <dbReference type="SAM" id="MobiDB-lite"/>
    </source>
</evidence>
<name>A0A9J6RBB7_9BACI</name>
<accession>A0A9J6RBB7</accession>
<feature type="compositionally biased region" description="Low complexity" evidence="1">
    <location>
        <begin position="44"/>
        <end position="63"/>
    </location>
</feature>
<keyword evidence="2" id="KW-0812">Transmembrane</keyword>
<dbReference type="EMBL" id="JAPRAT010000011">
    <property type="protein sequence ID" value="MCZ0702978.1"/>
    <property type="molecule type" value="Genomic_DNA"/>
</dbReference>
<keyword evidence="5" id="KW-1185">Reference proteome</keyword>
<gene>
    <name evidence="4" type="ORF">OWO01_07115</name>
</gene>
<dbReference type="Pfam" id="PF13240">
    <property type="entry name" value="Zn_Ribbon_1"/>
    <property type="match status" value="1"/>
</dbReference>
<dbReference type="RefSeq" id="WP_268779750.1">
    <property type="nucleotide sequence ID" value="NZ_JAPRAT010000011.1"/>
</dbReference>
<reference evidence="4" key="1">
    <citation type="submission" date="2022-11" db="EMBL/GenBank/DDBJ databases">
        <title>WGS of Natronobacillus azotifigens 24KS-1, an anaerobic diazotrophic haloalkaliphile from soda-rich habitats.</title>
        <authorList>
            <person name="Sorokin D.Y."/>
            <person name="Merkel A.Y."/>
        </authorList>
    </citation>
    <scope>NUCLEOTIDE SEQUENCE</scope>
    <source>
        <strain evidence="4">24KS-1</strain>
    </source>
</reference>
<feature type="transmembrane region" description="Helical" evidence="2">
    <location>
        <begin position="238"/>
        <end position="265"/>
    </location>
</feature>
<proteinExistence type="predicted"/>
<feature type="transmembrane region" description="Helical" evidence="2">
    <location>
        <begin position="205"/>
        <end position="226"/>
    </location>
</feature>